<name>A0A9D7LPW3_9RHOO</name>
<dbReference type="Proteomes" id="UP000808146">
    <property type="component" value="Unassembled WGS sequence"/>
</dbReference>
<dbReference type="AlphaFoldDB" id="A0A9D7LPW3"/>
<evidence type="ECO:0000256" key="1">
    <source>
        <dbReference type="SAM" id="MobiDB-lite"/>
    </source>
</evidence>
<protein>
    <submittedName>
        <fullName evidence="3">HDOD domain-containing protein</fullName>
    </submittedName>
</protein>
<feature type="domain" description="HDOD" evidence="2">
    <location>
        <begin position="15"/>
        <end position="200"/>
    </location>
</feature>
<dbReference type="PANTHER" id="PTHR33525:SF3">
    <property type="entry name" value="RIBONUCLEASE Y"/>
    <property type="match status" value="1"/>
</dbReference>
<dbReference type="Gene3D" id="1.10.3210.10">
    <property type="entry name" value="Hypothetical protein af1432"/>
    <property type="match status" value="1"/>
</dbReference>
<proteinExistence type="predicted"/>
<dbReference type="InterPro" id="IPR052340">
    <property type="entry name" value="RNase_Y/CdgJ"/>
</dbReference>
<dbReference type="PROSITE" id="PS51833">
    <property type="entry name" value="HDOD"/>
    <property type="match status" value="1"/>
</dbReference>
<accession>A0A9D7LPW3</accession>
<dbReference type="PANTHER" id="PTHR33525">
    <property type="match status" value="1"/>
</dbReference>
<evidence type="ECO:0000313" key="4">
    <source>
        <dbReference type="Proteomes" id="UP000808146"/>
    </source>
</evidence>
<feature type="region of interest" description="Disordered" evidence="1">
    <location>
        <begin position="227"/>
        <end position="249"/>
    </location>
</feature>
<reference evidence="3" key="1">
    <citation type="submission" date="2020-10" db="EMBL/GenBank/DDBJ databases">
        <title>Connecting structure to function with the recovery of over 1000 high-quality activated sludge metagenome-assembled genomes encoding full-length rRNA genes using long-read sequencing.</title>
        <authorList>
            <person name="Singleton C.M."/>
            <person name="Petriglieri F."/>
            <person name="Kristensen J.M."/>
            <person name="Kirkegaard R.H."/>
            <person name="Michaelsen T.Y."/>
            <person name="Andersen M.H."/>
            <person name="Karst S.M."/>
            <person name="Dueholm M.S."/>
            <person name="Nielsen P.H."/>
            <person name="Albertsen M."/>
        </authorList>
    </citation>
    <scope>NUCLEOTIDE SEQUENCE</scope>
    <source>
        <strain evidence="3">OdNE_18-Q3-R46-58_BAT3C.305</strain>
    </source>
</reference>
<dbReference type="InterPro" id="IPR013976">
    <property type="entry name" value="HDOD"/>
</dbReference>
<gene>
    <name evidence="3" type="ORF">IPN75_17665</name>
</gene>
<dbReference type="Pfam" id="PF08668">
    <property type="entry name" value="HDOD"/>
    <property type="match status" value="1"/>
</dbReference>
<organism evidence="3 4">
    <name type="scientific">Candidatus Dechloromonas phosphorivorans</name>
    <dbReference type="NCBI Taxonomy" id="2899244"/>
    <lineage>
        <taxon>Bacteria</taxon>
        <taxon>Pseudomonadati</taxon>
        <taxon>Pseudomonadota</taxon>
        <taxon>Betaproteobacteria</taxon>
        <taxon>Rhodocyclales</taxon>
        <taxon>Azonexaceae</taxon>
        <taxon>Dechloromonas</taxon>
    </lineage>
</organism>
<evidence type="ECO:0000313" key="3">
    <source>
        <dbReference type="EMBL" id="MBK8892076.1"/>
    </source>
</evidence>
<sequence>MDRIIAEVGRGEVVFPTHADVAIRVRLALENPDLNLGDAAQLVQAEPFLAARVVALANSVVFNRGGPVSDVRNAIGRLGIRFVKALATAVVMRQMAGNSQSPECQLLSERLWEHSAHVAALANVLALRFMRPLADRALFAGMVHEVGNFYLISRVDAYPDLFADPGMLSLQTEMTLGRAVLKALAVPDEVVDAVEALWQPRPINFPPSGLPDFLALANRLTPILSPLQRGETTSQSDVSDTASLPGEILEESAEDMEALTKALLY</sequence>
<dbReference type="EMBL" id="JADKBR010000021">
    <property type="protein sequence ID" value="MBK8892076.1"/>
    <property type="molecule type" value="Genomic_DNA"/>
</dbReference>
<comment type="caution">
    <text evidence="3">The sequence shown here is derived from an EMBL/GenBank/DDBJ whole genome shotgun (WGS) entry which is preliminary data.</text>
</comment>
<feature type="compositionally biased region" description="Polar residues" evidence="1">
    <location>
        <begin position="230"/>
        <end position="242"/>
    </location>
</feature>
<evidence type="ECO:0000259" key="2">
    <source>
        <dbReference type="PROSITE" id="PS51833"/>
    </source>
</evidence>
<dbReference type="SUPFAM" id="SSF109604">
    <property type="entry name" value="HD-domain/PDEase-like"/>
    <property type="match status" value="1"/>
</dbReference>